<evidence type="ECO:0000256" key="1">
    <source>
        <dbReference type="ARBA" id="ARBA00022467"/>
    </source>
</evidence>
<dbReference type="InterPro" id="IPR037282">
    <property type="entry name" value="CapZ_alpha/beta"/>
</dbReference>
<dbReference type="GO" id="GO:0030036">
    <property type="term" value="P:actin cytoskeleton organization"/>
    <property type="evidence" value="ECO:0007669"/>
    <property type="project" value="TreeGrafter"/>
</dbReference>
<reference evidence="4 5" key="1">
    <citation type="submission" date="2019-03" db="EMBL/GenBank/DDBJ databases">
        <title>Rhodosporidium diobovatum UCD-FST 08-225 genome sequencing, assembly, and annotation.</title>
        <authorList>
            <person name="Fakankun I.U."/>
            <person name="Fristensky B."/>
            <person name="Levin D.B."/>
        </authorList>
    </citation>
    <scope>NUCLEOTIDE SEQUENCE [LARGE SCALE GENOMIC DNA]</scope>
    <source>
        <strain evidence="4 5">UCD-FST 08-225</strain>
    </source>
</reference>
<dbReference type="Pfam" id="PF01267">
    <property type="entry name" value="F-actin_cap_A"/>
    <property type="match status" value="1"/>
</dbReference>
<dbReference type="AlphaFoldDB" id="A0A5C5G0E1"/>
<sequence length="423" mass="43728">MSDIEAALATAKSFLLQSPPGELNDVYADLVTLVAPLLPGGQSQLDEALAPALRQYAAEQLTVVDLPEGKGKTLLTPVSIVEGMEDAEGRHVAPKAGSTFAWDALKATASALSPLSPSPDADTEALRSALDKLLAAYTANHYAEGASAVFALPDPAYPAPTRAPATALAEAEAGAGGTAAETETETETEAADAAAETADAAQEALPREGVETANGEAAPPPAEEAAAEAQAQAQVEAQDATAEGGDAAMEEATPAPAAAEEGTAEVAAPQEEDQAQEEPEQLPGRPSRLFALYLVGNKYNPTNYWTGRWRSTYTLDWAKGTLEGTAQVNIHYYEQGNVQLSTTLKSSTPLAASPPAEAVIAALKASESSLQRQLGETYAALSDTSFRGLRRALPKTRSKVDWDKAASYRLGQQLGGGGAAGAQ</sequence>
<evidence type="ECO:0000313" key="4">
    <source>
        <dbReference type="EMBL" id="TNY22016.1"/>
    </source>
</evidence>
<dbReference type="GO" id="GO:0051016">
    <property type="term" value="P:barbed-end actin filament capping"/>
    <property type="evidence" value="ECO:0007669"/>
    <property type="project" value="InterPro"/>
</dbReference>
<feature type="compositionally biased region" description="Low complexity" evidence="3">
    <location>
        <begin position="223"/>
        <end position="243"/>
    </location>
</feature>
<evidence type="ECO:0000313" key="5">
    <source>
        <dbReference type="Proteomes" id="UP000311382"/>
    </source>
</evidence>
<dbReference type="PRINTS" id="PR00191">
    <property type="entry name" value="FACTINCAPA"/>
</dbReference>
<dbReference type="PANTHER" id="PTHR10653">
    <property type="entry name" value="F-ACTIN-CAPPING PROTEIN SUBUNIT ALPHA"/>
    <property type="match status" value="1"/>
</dbReference>
<gene>
    <name evidence="4" type="ORF">DMC30DRAFT_415461</name>
</gene>
<feature type="compositionally biased region" description="Low complexity" evidence="3">
    <location>
        <begin position="191"/>
        <end position="204"/>
    </location>
</feature>
<dbReference type="EMBL" id="SOZI01000032">
    <property type="protein sequence ID" value="TNY22016.1"/>
    <property type="molecule type" value="Genomic_DNA"/>
</dbReference>
<keyword evidence="1" id="KW-0117">Actin capping</keyword>
<feature type="compositionally biased region" description="Low complexity" evidence="3">
    <location>
        <begin position="250"/>
        <end position="269"/>
    </location>
</feature>
<evidence type="ECO:0000256" key="2">
    <source>
        <dbReference type="ARBA" id="ARBA00023203"/>
    </source>
</evidence>
<organism evidence="4 5">
    <name type="scientific">Rhodotorula diobovata</name>
    <dbReference type="NCBI Taxonomy" id="5288"/>
    <lineage>
        <taxon>Eukaryota</taxon>
        <taxon>Fungi</taxon>
        <taxon>Dikarya</taxon>
        <taxon>Basidiomycota</taxon>
        <taxon>Pucciniomycotina</taxon>
        <taxon>Microbotryomycetes</taxon>
        <taxon>Sporidiobolales</taxon>
        <taxon>Sporidiobolaceae</taxon>
        <taxon>Rhodotorula</taxon>
    </lineage>
</organism>
<accession>A0A5C5G0E1</accession>
<dbReference type="GO" id="GO:0051015">
    <property type="term" value="F:actin filament binding"/>
    <property type="evidence" value="ECO:0007669"/>
    <property type="project" value="TreeGrafter"/>
</dbReference>
<proteinExistence type="predicted"/>
<keyword evidence="2" id="KW-0009">Actin-binding</keyword>
<dbReference type="GO" id="GO:0030479">
    <property type="term" value="C:actin cortical patch"/>
    <property type="evidence" value="ECO:0007669"/>
    <property type="project" value="TreeGrafter"/>
</dbReference>
<dbReference type="SUPFAM" id="SSF90096">
    <property type="entry name" value="Subunits of heterodimeric actin filament capping protein Capz"/>
    <property type="match status" value="1"/>
</dbReference>
<dbReference type="InterPro" id="IPR002189">
    <property type="entry name" value="CapZ_alpha"/>
</dbReference>
<dbReference type="Gene3D" id="3.90.1150.210">
    <property type="entry name" value="F-actin capping protein, beta subunit"/>
    <property type="match status" value="1"/>
</dbReference>
<dbReference type="InterPro" id="IPR042489">
    <property type="entry name" value="CapZ_alpha_1"/>
</dbReference>
<name>A0A5C5G0E1_9BASI</name>
<comment type="caution">
    <text evidence="4">The sequence shown here is derived from an EMBL/GenBank/DDBJ whole genome shotgun (WGS) entry which is preliminary data.</text>
</comment>
<dbReference type="InterPro" id="IPR042276">
    <property type="entry name" value="CapZ_alpha/beta_2"/>
</dbReference>
<keyword evidence="5" id="KW-1185">Reference proteome</keyword>
<dbReference type="Proteomes" id="UP000311382">
    <property type="component" value="Unassembled WGS sequence"/>
</dbReference>
<evidence type="ECO:0000256" key="3">
    <source>
        <dbReference type="SAM" id="MobiDB-lite"/>
    </source>
</evidence>
<dbReference type="PANTHER" id="PTHR10653:SF0">
    <property type="entry name" value="F-ACTIN-CAPPING PROTEIN SUBUNIT ALPHA"/>
    <property type="match status" value="1"/>
</dbReference>
<dbReference type="Gene3D" id="3.30.1140.60">
    <property type="entry name" value="F-actin capping protein, alpha subunit"/>
    <property type="match status" value="1"/>
</dbReference>
<feature type="region of interest" description="Disordered" evidence="3">
    <location>
        <begin position="161"/>
        <end position="284"/>
    </location>
</feature>
<feature type="compositionally biased region" description="Low complexity" evidence="3">
    <location>
        <begin position="161"/>
        <end position="181"/>
    </location>
</feature>
<dbReference type="OrthoDB" id="340550at2759"/>
<protein>
    <submittedName>
        <fullName evidence="4">Putative F-actin capping</fullName>
    </submittedName>
</protein>
<feature type="compositionally biased region" description="Acidic residues" evidence="3">
    <location>
        <begin position="270"/>
        <end position="280"/>
    </location>
</feature>
<dbReference type="GO" id="GO:0008290">
    <property type="term" value="C:F-actin capping protein complex"/>
    <property type="evidence" value="ECO:0007669"/>
    <property type="project" value="InterPro"/>
</dbReference>
<dbReference type="STRING" id="5288.A0A5C5G0E1"/>